<dbReference type="RefSeq" id="WP_122971661.1">
    <property type="nucleotide sequence ID" value="NZ_RHLQ01000014.1"/>
</dbReference>
<evidence type="ECO:0000259" key="2">
    <source>
        <dbReference type="Pfam" id="PF14470"/>
    </source>
</evidence>
<protein>
    <submittedName>
        <fullName evidence="4">DUF4428 domain-containing protein</fullName>
    </submittedName>
</protein>
<dbReference type="Pfam" id="PF14471">
    <property type="entry name" value="DUF4428"/>
    <property type="match status" value="1"/>
</dbReference>
<dbReference type="Pfam" id="PF14470">
    <property type="entry name" value="bPH_3"/>
    <property type="match status" value="1"/>
</dbReference>
<gene>
    <name evidence="4" type="ORF">EC501_07390</name>
</gene>
<dbReference type="OrthoDB" id="1908357at2"/>
<keyword evidence="5" id="KW-1185">Reference proteome</keyword>
<evidence type="ECO:0000313" key="5">
    <source>
        <dbReference type="Proteomes" id="UP000279909"/>
    </source>
</evidence>
<accession>A0A3M8HAZ0</accession>
<dbReference type="InterPro" id="IPR039519">
    <property type="entry name" value="YokE-like_PH"/>
</dbReference>
<dbReference type="EMBL" id="RHLQ01000014">
    <property type="protein sequence ID" value="RNC99562.1"/>
    <property type="molecule type" value="Genomic_DNA"/>
</dbReference>
<feature type="domain" description="SHOCT" evidence="1">
    <location>
        <begin position="228"/>
        <end position="255"/>
    </location>
</feature>
<name>A0A3M8HAZ0_9BACI</name>
<evidence type="ECO:0000313" key="4">
    <source>
        <dbReference type="EMBL" id="RNC99562.1"/>
    </source>
</evidence>
<organism evidence="4 5">
    <name type="scientific">Lysinibacillus halotolerans</name>
    <dbReference type="NCBI Taxonomy" id="1368476"/>
    <lineage>
        <taxon>Bacteria</taxon>
        <taxon>Bacillati</taxon>
        <taxon>Bacillota</taxon>
        <taxon>Bacilli</taxon>
        <taxon>Bacillales</taxon>
        <taxon>Bacillaceae</taxon>
        <taxon>Lysinibacillus</taxon>
    </lineage>
</organism>
<dbReference type="AlphaFoldDB" id="A0A3M8HAZ0"/>
<reference evidence="4 5" key="1">
    <citation type="journal article" date="2014" name="Int. J. Syst. Evol. Microbiol.">
        <title>Lysinibacillus halotolerans sp. nov., isolated from saline-alkaline soil.</title>
        <authorList>
            <person name="Kong D."/>
            <person name="Wang Y."/>
            <person name="Zhao B."/>
            <person name="Li Y."/>
            <person name="Song J."/>
            <person name="Zhai Y."/>
            <person name="Zhang C."/>
            <person name="Wang H."/>
            <person name="Chen X."/>
            <person name="Zhao B."/>
            <person name="Ruan Z."/>
        </authorList>
    </citation>
    <scope>NUCLEOTIDE SEQUENCE [LARGE SCALE GENOMIC DNA]</scope>
    <source>
        <strain evidence="4 5">MCCC 1A12703</strain>
    </source>
</reference>
<dbReference type="Proteomes" id="UP000279909">
    <property type="component" value="Unassembled WGS sequence"/>
</dbReference>
<dbReference type="InterPro" id="IPR027872">
    <property type="entry name" value="DUF4428"/>
</dbReference>
<dbReference type="InterPro" id="IPR018649">
    <property type="entry name" value="SHOCT"/>
</dbReference>
<feature type="domain" description="YokE-like PH" evidence="2">
    <location>
        <begin position="109"/>
        <end position="197"/>
    </location>
</feature>
<sequence>MGFFDLKAICGVCNEEVGLNRFKIKKSDAWICPSCLKKAGGVTVVNLNKITAEEIQNIIQEKEDKLGDDPMSRAENMYQYCKDNNFGSGFTDKWGVKHFKVLQDNLLRGEKVLMTFIGLHNYISATKHDSNYAYAITNKRILFGQKSLTGEKFKAVQFDKINDITFEKGLVFGILTIDTPQEKFNVGLDAGCATSINNKIHEVFDNLKSASSQGNIPQPTNPSISAADEILKFKELLDAGILTQEEFEAKKKQLLGI</sequence>
<feature type="domain" description="DUF4428" evidence="3">
    <location>
        <begin position="9"/>
        <end position="56"/>
    </location>
</feature>
<proteinExistence type="predicted"/>
<dbReference type="Pfam" id="PF09851">
    <property type="entry name" value="SHOCT"/>
    <property type="match status" value="1"/>
</dbReference>
<comment type="caution">
    <text evidence="4">The sequence shown here is derived from an EMBL/GenBank/DDBJ whole genome shotgun (WGS) entry which is preliminary data.</text>
</comment>
<evidence type="ECO:0000259" key="3">
    <source>
        <dbReference type="Pfam" id="PF14471"/>
    </source>
</evidence>
<evidence type="ECO:0000259" key="1">
    <source>
        <dbReference type="Pfam" id="PF09851"/>
    </source>
</evidence>